<sequence length="318" mass="35533">MTTPTAQHVSRNSISRTQPSQKRVDSNVDSATKSARLAPRAALKPSGNSCVRQLKNACISVRDAAGRLGQNIKKTMIAPKFTQRAAPPPSPRTWNRSAILQASRQATRCTSRQVRSTAGNLSHKILKTTVMPKHPLRIAKDEAGLREQLEGRLESLLDSAHEEHIFTNLTSQRACGIIKRAVTLSKLTNEMLTETSLKDTFKTSLNKLPMDRLLAMREQAPVLHMTDADLAQIEREFPNSLIGSGYDQHDLMTERGLAQRNKMKDYEAKKRQAGFDAHLPKVPSKYLTQDQSDKLCWMIYDAFSESLAQAIDSRWTVA</sequence>
<dbReference type="AlphaFoldDB" id="A0A5E4YGM8"/>
<accession>A0A5E4YGM8</accession>
<evidence type="ECO:0000256" key="1">
    <source>
        <dbReference type="SAM" id="MobiDB-lite"/>
    </source>
</evidence>
<organism evidence="2 3">
    <name type="scientific">Pandoraea iniqua</name>
    <dbReference type="NCBI Taxonomy" id="2508288"/>
    <lineage>
        <taxon>Bacteria</taxon>
        <taxon>Pseudomonadati</taxon>
        <taxon>Pseudomonadota</taxon>
        <taxon>Betaproteobacteria</taxon>
        <taxon>Burkholderiales</taxon>
        <taxon>Burkholderiaceae</taxon>
        <taxon>Pandoraea</taxon>
    </lineage>
</organism>
<evidence type="ECO:0000313" key="3">
    <source>
        <dbReference type="Proteomes" id="UP000333828"/>
    </source>
</evidence>
<proteinExistence type="predicted"/>
<name>A0A5E4YGM8_9BURK</name>
<dbReference type="RefSeq" id="WP_150685950.1">
    <property type="nucleotide sequence ID" value="NZ_CABPSI010000005.1"/>
</dbReference>
<reference evidence="2 3" key="1">
    <citation type="submission" date="2019-08" db="EMBL/GenBank/DDBJ databases">
        <authorList>
            <person name="Peeters C."/>
        </authorList>
    </citation>
    <scope>NUCLEOTIDE SEQUENCE [LARGE SCALE GENOMIC DNA]</scope>
    <source>
        <strain evidence="2 3">LMG 31115</strain>
    </source>
</reference>
<gene>
    <name evidence="2" type="ORF">PIN31115_04474</name>
</gene>
<evidence type="ECO:0000313" key="2">
    <source>
        <dbReference type="EMBL" id="VVE47602.1"/>
    </source>
</evidence>
<feature type="compositionally biased region" description="Polar residues" evidence="1">
    <location>
        <begin position="1"/>
        <end position="33"/>
    </location>
</feature>
<feature type="region of interest" description="Disordered" evidence="1">
    <location>
        <begin position="1"/>
        <end position="46"/>
    </location>
</feature>
<protein>
    <submittedName>
        <fullName evidence="2">Uncharacterized protein</fullName>
    </submittedName>
</protein>
<dbReference type="Proteomes" id="UP000333828">
    <property type="component" value="Unassembled WGS sequence"/>
</dbReference>
<dbReference type="EMBL" id="CABPSI010000005">
    <property type="protein sequence ID" value="VVE47602.1"/>
    <property type="molecule type" value="Genomic_DNA"/>
</dbReference>
<keyword evidence="3" id="KW-1185">Reference proteome</keyword>